<feature type="compositionally biased region" description="Basic residues" evidence="1">
    <location>
        <begin position="625"/>
        <end position="634"/>
    </location>
</feature>
<feature type="compositionally biased region" description="Low complexity" evidence="1">
    <location>
        <begin position="555"/>
        <end position="566"/>
    </location>
</feature>
<protein>
    <submittedName>
        <fullName evidence="3">3'-5' exonuclease domain containing protein, putative</fullName>
    </submittedName>
</protein>
<evidence type="ECO:0000313" key="3">
    <source>
        <dbReference type="EMBL" id="GIX63538.1"/>
    </source>
</evidence>
<name>A0AAV4LTP3_BABCB</name>
<comment type="caution">
    <text evidence="3">The sequence shown here is derived from an EMBL/GenBank/DDBJ whole genome shotgun (WGS) entry which is preliminary data.</text>
</comment>
<dbReference type="EMBL" id="BPLF01000002">
    <property type="protein sequence ID" value="GIX63538.1"/>
    <property type="molecule type" value="Genomic_DNA"/>
</dbReference>
<evidence type="ECO:0000313" key="4">
    <source>
        <dbReference type="Proteomes" id="UP001497744"/>
    </source>
</evidence>
<dbReference type="AlphaFoldDB" id="A0AAV4LTP3"/>
<dbReference type="GeneID" id="94195019"/>
<keyword evidence="3" id="KW-0269">Exonuclease</keyword>
<keyword evidence="4" id="KW-1185">Reference proteome</keyword>
<proteinExistence type="predicted"/>
<keyword evidence="2" id="KW-1133">Transmembrane helix</keyword>
<sequence>MAALSWRAKSLISFMSVVSILVLATTSPWDKFWLVVLVVCCTLIGIDILFVSPPEFDMDPFYSNWEGCSPQRRVVPVRALRPSGCVGDLVAGHEQLVRLVLHLERAVLELGPLLLLRPRDLPLVAVLEELEARGRLAHPVRSAHHEVLLVDVGHVPVDRLPPVGQAEVAALVDAGPDNAVVGEALQRLLRVSLGRDDVLPLVLVVDSGAPAAAVLRRLRRQQREVRLGEVVELPNLLNVLVVELPVLLLLHVMQHRVRAPEGPLTVYAGVLVVDLVVQVTQQRLGVREVLLLRHEKRRVAGDAFVGLLRRRRRGLGGGLEEAKPRNGFRRHGAATFRASPAPAAATQAAVVRAANSTRTLYMLWWLLTLALTALRCRSYRVATRLGERPPGPLRRGLASSPWHVGAARSGPACPQPSPLKAAEFKGSVVVVDDSNVGRYVEPVPTLLSSRTSAERRPHNQCRLRRLRPRIRPRLLQLGATAEQRAHAPGGRANSQHRRLPGVPRVQDRPPARRSLRGAQRPPRPEGIPRRPVRHAPSAPALWRAQPKLRRPPGRLPGARAAALQPQERGGARAGPPAEQEAPVLQLGGPDSLRGAAPVRRHRRLGDSRGLSTAEAALHSEAAGQLRRRRAGGRR</sequence>
<feature type="region of interest" description="Disordered" evidence="1">
    <location>
        <begin position="478"/>
        <end position="634"/>
    </location>
</feature>
<accession>A0AAV4LTP3</accession>
<keyword evidence="2" id="KW-0472">Membrane</keyword>
<keyword evidence="3" id="KW-0540">Nuclease</keyword>
<organism evidence="3 4">
    <name type="scientific">Babesia caballi</name>
    <dbReference type="NCBI Taxonomy" id="5871"/>
    <lineage>
        <taxon>Eukaryota</taxon>
        <taxon>Sar</taxon>
        <taxon>Alveolata</taxon>
        <taxon>Apicomplexa</taxon>
        <taxon>Aconoidasida</taxon>
        <taxon>Piroplasmida</taxon>
        <taxon>Babesiidae</taxon>
        <taxon>Babesia</taxon>
    </lineage>
</organism>
<feature type="transmembrane region" description="Helical" evidence="2">
    <location>
        <begin position="32"/>
        <end position="52"/>
    </location>
</feature>
<gene>
    <name evidence="3" type="ORF">BcabD6B2_29730</name>
</gene>
<dbReference type="Proteomes" id="UP001497744">
    <property type="component" value="Unassembled WGS sequence"/>
</dbReference>
<evidence type="ECO:0000256" key="2">
    <source>
        <dbReference type="SAM" id="Phobius"/>
    </source>
</evidence>
<keyword evidence="3" id="KW-0378">Hydrolase</keyword>
<feature type="transmembrane region" description="Helical" evidence="2">
    <location>
        <begin position="6"/>
        <end position="25"/>
    </location>
</feature>
<dbReference type="RefSeq" id="XP_067715607.1">
    <property type="nucleotide sequence ID" value="XM_067859506.1"/>
</dbReference>
<keyword evidence="2" id="KW-0812">Transmembrane</keyword>
<evidence type="ECO:0000256" key="1">
    <source>
        <dbReference type="SAM" id="MobiDB-lite"/>
    </source>
</evidence>
<dbReference type="GO" id="GO:0004527">
    <property type="term" value="F:exonuclease activity"/>
    <property type="evidence" value="ECO:0007669"/>
    <property type="project" value="UniProtKB-KW"/>
</dbReference>
<reference evidence="3 4" key="1">
    <citation type="submission" date="2021-06" db="EMBL/GenBank/DDBJ databases">
        <title>Genome sequence of Babesia caballi.</title>
        <authorList>
            <person name="Yamagishi J."/>
            <person name="Kidaka T."/>
            <person name="Ochi A."/>
        </authorList>
    </citation>
    <scope>NUCLEOTIDE SEQUENCE [LARGE SCALE GENOMIC DNA]</scope>
    <source>
        <strain evidence="3">USDA-D6B2</strain>
    </source>
</reference>